<keyword evidence="11 13" id="KW-0472">Membrane</keyword>
<dbReference type="OrthoDB" id="503423at2"/>
<dbReference type="PROSITE" id="PS52016">
    <property type="entry name" value="TONB_DEPENDENT_REC_3"/>
    <property type="match status" value="1"/>
</dbReference>
<keyword evidence="5" id="KW-0410">Iron transport</keyword>
<evidence type="ECO:0000313" key="18">
    <source>
        <dbReference type="EMBL" id="RUT07368.1"/>
    </source>
</evidence>
<dbReference type="GO" id="GO:0038023">
    <property type="term" value="F:signaling receptor activity"/>
    <property type="evidence" value="ECO:0007669"/>
    <property type="project" value="InterPro"/>
</dbReference>
<evidence type="ECO:0000256" key="3">
    <source>
        <dbReference type="ARBA" id="ARBA00022448"/>
    </source>
</evidence>
<evidence type="ECO:0000256" key="2">
    <source>
        <dbReference type="ARBA" id="ARBA00009810"/>
    </source>
</evidence>
<evidence type="ECO:0000256" key="15">
    <source>
        <dbReference type="SAM" id="MobiDB-lite"/>
    </source>
</evidence>
<dbReference type="GO" id="GO:0009279">
    <property type="term" value="C:cell outer membrane"/>
    <property type="evidence" value="ECO:0007669"/>
    <property type="project" value="UniProtKB-SubCell"/>
</dbReference>
<keyword evidence="8" id="KW-0408">Iron</keyword>
<evidence type="ECO:0000256" key="4">
    <source>
        <dbReference type="ARBA" id="ARBA00022452"/>
    </source>
</evidence>
<dbReference type="Proteomes" id="UP000271624">
    <property type="component" value="Unassembled WGS sequence"/>
</dbReference>
<evidence type="ECO:0000256" key="11">
    <source>
        <dbReference type="ARBA" id="ARBA00023136"/>
    </source>
</evidence>
<keyword evidence="7" id="KW-0732">Signal</keyword>
<dbReference type="NCBIfam" id="TIGR01783">
    <property type="entry name" value="TonB-siderophor"/>
    <property type="match status" value="1"/>
</dbReference>
<dbReference type="CDD" id="cd01347">
    <property type="entry name" value="ligand_gated_channel"/>
    <property type="match status" value="1"/>
</dbReference>
<protein>
    <submittedName>
        <fullName evidence="18">Ferrichrome-iron receptor</fullName>
    </submittedName>
</protein>
<evidence type="ECO:0000256" key="8">
    <source>
        <dbReference type="ARBA" id="ARBA00023004"/>
    </source>
</evidence>
<dbReference type="GO" id="GO:0015891">
    <property type="term" value="P:siderophore transport"/>
    <property type="evidence" value="ECO:0007669"/>
    <property type="project" value="InterPro"/>
</dbReference>
<dbReference type="FunFam" id="2.40.170.20:FF:000005">
    <property type="entry name" value="TonB-dependent siderophore receptor"/>
    <property type="match status" value="1"/>
</dbReference>
<proteinExistence type="inferred from homology"/>
<feature type="domain" description="TonB-dependent receptor plug" evidence="17">
    <location>
        <begin position="115"/>
        <end position="211"/>
    </location>
</feature>
<evidence type="ECO:0000259" key="16">
    <source>
        <dbReference type="Pfam" id="PF00593"/>
    </source>
</evidence>
<feature type="region of interest" description="Disordered" evidence="15">
    <location>
        <begin position="65"/>
        <end position="88"/>
    </location>
</feature>
<dbReference type="InterPro" id="IPR039426">
    <property type="entry name" value="TonB-dep_rcpt-like"/>
</dbReference>
<dbReference type="EMBL" id="RSCL01000005">
    <property type="protein sequence ID" value="RUT07368.1"/>
    <property type="molecule type" value="Genomic_DNA"/>
</dbReference>
<dbReference type="SUPFAM" id="SSF56935">
    <property type="entry name" value="Porins"/>
    <property type="match status" value="1"/>
</dbReference>
<keyword evidence="9" id="KW-0406">Ion transport</keyword>
<evidence type="ECO:0000256" key="7">
    <source>
        <dbReference type="ARBA" id="ARBA00022729"/>
    </source>
</evidence>
<evidence type="ECO:0000256" key="14">
    <source>
        <dbReference type="RuleBase" id="RU003357"/>
    </source>
</evidence>
<keyword evidence="6 13" id="KW-0812">Transmembrane</keyword>
<feature type="compositionally biased region" description="Polar residues" evidence="15">
    <location>
        <begin position="67"/>
        <end position="86"/>
    </location>
</feature>
<evidence type="ECO:0000256" key="9">
    <source>
        <dbReference type="ARBA" id="ARBA00023065"/>
    </source>
</evidence>
<dbReference type="FunFam" id="2.170.130.10:FF:000001">
    <property type="entry name" value="Catecholate siderophore TonB-dependent receptor"/>
    <property type="match status" value="1"/>
</dbReference>
<organism evidence="18 19">
    <name type="scientific">Dulcicalothrix desertica PCC 7102</name>
    <dbReference type="NCBI Taxonomy" id="232991"/>
    <lineage>
        <taxon>Bacteria</taxon>
        <taxon>Bacillati</taxon>
        <taxon>Cyanobacteriota</taxon>
        <taxon>Cyanophyceae</taxon>
        <taxon>Nostocales</taxon>
        <taxon>Calotrichaceae</taxon>
        <taxon>Dulcicalothrix</taxon>
    </lineage>
</organism>
<dbReference type="InterPro" id="IPR000531">
    <property type="entry name" value="Beta-barrel_TonB"/>
</dbReference>
<evidence type="ECO:0000256" key="13">
    <source>
        <dbReference type="PROSITE-ProRule" id="PRU01360"/>
    </source>
</evidence>
<sequence>MRLQSGEAFTFRSSKALPGITEITVTNVDANTVRVTVVGEKTLPTVELFDDSDGLIFGVASAASVPEPNTSKPDIQTQPEQSSSNDEPIELVVTGEQDGYRVPEASTATKIEAPLRDIPASIQVIPKQIIQDRQVVRLNELGNNVSGLQQQPGQGGVSSQSYYIRGFAAGFENLRNGFRDFGFISPRDVANVEQVEFLKGPSSVLYGSTGSLGGAFNTITKKPLTEPFYQINATVGSYDFYRPTIDLTGSLTEKKSALYRLNVAYENGNNFRDFVDNESIFIAPALTLKVGERTNLTFEYEYQKYNYTFDRGFIPNQVAFDVPISRFLGEPDLNNGEVKSNVFTYVLEHESKDGNWKYRQGFNYINAQGGGQGVQGDELDEDGRTVLRRFRVNNDKQENISWQNEVSGKFNTGSIRHNVLLGFEIANYTFTTDFFRGRIAGLDIFNPVYGARPENVRRSFYEQYGSDNIALYLQNLIELTPNFKFLAGGRFDWVDSSYEDLEGGTIINETSDSKFSPRLGIVYQPGNSTSIYASWSNSFNPQFFGRSRTGEVFIPETGEQFEIGIKQELFDKRVSATLAFFDITRKNVLTTDSLDVDFQVQTGEQKSRGIELDIVGEITPGWKVIATYAYTDAFVNKDNDPDLVDDRLQGIPFNSASLWTTYEFQRGSLQGLGFGLGLVYAGEREATLPNDVKIPSYLRTDASIFYKQNNWRAAVNVKNLFDTKYYEAQGFFIVPAAPLTVLGTISFDF</sequence>
<keyword evidence="4 13" id="KW-1134">Transmembrane beta strand</keyword>
<dbReference type="InterPro" id="IPR036942">
    <property type="entry name" value="Beta-barrel_TonB_sf"/>
</dbReference>
<keyword evidence="3 13" id="KW-0813">Transport</keyword>
<keyword evidence="18" id="KW-0675">Receptor</keyword>
<keyword evidence="12 13" id="KW-0998">Cell outer membrane</keyword>
<dbReference type="InterPro" id="IPR037066">
    <property type="entry name" value="Plug_dom_sf"/>
</dbReference>
<keyword evidence="19" id="KW-1185">Reference proteome</keyword>
<dbReference type="RefSeq" id="WP_127081182.1">
    <property type="nucleotide sequence ID" value="NZ_RSCL01000005.1"/>
</dbReference>
<feature type="domain" description="TonB-dependent receptor-like beta-barrel" evidence="16">
    <location>
        <begin position="290"/>
        <end position="720"/>
    </location>
</feature>
<dbReference type="Gene3D" id="2.40.170.20">
    <property type="entry name" value="TonB-dependent receptor, beta-barrel domain"/>
    <property type="match status" value="1"/>
</dbReference>
<dbReference type="InterPro" id="IPR012910">
    <property type="entry name" value="Plug_dom"/>
</dbReference>
<comment type="similarity">
    <text evidence="2 13 14">Belongs to the TonB-dependent receptor family.</text>
</comment>
<evidence type="ECO:0000256" key="6">
    <source>
        <dbReference type="ARBA" id="ARBA00022692"/>
    </source>
</evidence>
<dbReference type="AlphaFoldDB" id="A0A433VML4"/>
<dbReference type="Gene3D" id="2.170.130.10">
    <property type="entry name" value="TonB-dependent receptor, plug domain"/>
    <property type="match status" value="1"/>
</dbReference>
<evidence type="ECO:0000313" key="19">
    <source>
        <dbReference type="Proteomes" id="UP000271624"/>
    </source>
</evidence>
<reference evidence="18" key="2">
    <citation type="journal article" date="2019" name="Genome Biol. Evol.">
        <title>Day and night: Metabolic profiles and evolutionary relationships of six axenic non-marine cyanobacteria.</title>
        <authorList>
            <person name="Will S.E."/>
            <person name="Henke P."/>
            <person name="Boedeker C."/>
            <person name="Huang S."/>
            <person name="Brinkmann H."/>
            <person name="Rohde M."/>
            <person name="Jarek M."/>
            <person name="Friedl T."/>
            <person name="Seufert S."/>
            <person name="Schumacher M."/>
            <person name="Overmann J."/>
            <person name="Neumann-Schaal M."/>
            <person name="Petersen J."/>
        </authorList>
    </citation>
    <scope>NUCLEOTIDE SEQUENCE [LARGE SCALE GENOMIC DNA]</scope>
    <source>
        <strain evidence="18">PCC 7102</strain>
    </source>
</reference>
<reference evidence="18" key="1">
    <citation type="submission" date="2018-12" db="EMBL/GenBank/DDBJ databases">
        <authorList>
            <person name="Will S."/>
            <person name="Neumann-Schaal M."/>
            <person name="Henke P."/>
        </authorList>
    </citation>
    <scope>NUCLEOTIDE SEQUENCE</scope>
    <source>
        <strain evidence="18">PCC 7102</strain>
    </source>
</reference>
<dbReference type="PANTHER" id="PTHR32552">
    <property type="entry name" value="FERRICHROME IRON RECEPTOR-RELATED"/>
    <property type="match status" value="1"/>
</dbReference>
<dbReference type="InterPro" id="IPR010105">
    <property type="entry name" value="TonB_sidphr_rcpt"/>
</dbReference>
<evidence type="ECO:0000259" key="17">
    <source>
        <dbReference type="Pfam" id="PF07715"/>
    </source>
</evidence>
<evidence type="ECO:0000256" key="10">
    <source>
        <dbReference type="ARBA" id="ARBA00023077"/>
    </source>
</evidence>
<evidence type="ECO:0000256" key="1">
    <source>
        <dbReference type="ARBA" id="ARBA00004571"/>
    </source>
</evidence>
<dbReference type="GO" id="GO:0015344">
    <property type="term" value="F:siderophore uptake transmembrane transporter activity"/>
    <property type="evidence" value="ECO:0007669"/>
    <property type="project" value="TreeGrafter"/>
</dbReference>
<comment type="caution">
    <text evidence="18">The sequence shown here is derived from an EMBL/GenBank/DDBJ whole genome shotgun (WGS) entry which is preliminary data.</text>
</comment>
<evidence type="ECO:0000256" key="5">
    <source>
        <dbReference type="ARBA" id="ARBA00022496"/>
    </source>
</evidence>
<accession>A0A433VML4</accession>
<keyword evidence="10 14" id="KW-0798">TonB box</keyword>
<evidence type="ECO:0000256" key="12">
    <source>
        <dbReference type="ARBA" id="ARBA00023237"/>
    </source>
</evidence>
<dbReference type="Pfam" id="PF07715">
    <property type="entry name" value="Plug"/>
    <property type="match status" value="1"/>
</dbReference>
<dbReference type="Pfam" id="PF00593">
    <property type="entry name" value="TonB_dep_Rec_b-barrel"/>
    <property type="match status" value="1"/>
</dbReference>
<name>A0A433VML4_9CYAN</name>
<comment type="subcellular location">
    <subcellularLocation>
        <location evidence="1 13">Cell outer membrane</location>
        <topology evidence="1 13">Multi-pass membrane protein</topology>
    </subcellularLocation>
</comment>
<dbReference type="PANTHER" id="PTHR32552:SF68">
    <property type="entry name" value="FERRICHROME OUTER MEMBRANE TRANSPORTER_PHAGE RECEPTOR"/>
    <property type="match status" value="1"/>
</dbReference>
<gene>
    <name evidence="18" type="ORF">DSM106972_026290</name>
</gene>